<evidence type="ECO:0000313" key="7">
    <source>
        <dbReference type="EMBL" id="KRR02500.1"/>
    </source>
</evidence>
<feature type="transmembrane region" description="Helical" evidence="6">
    <location>
        <begin position="406"/>
        <end position="424"/>
    </location>
</feature>
<dbReference type="PANTHER" id="PTHR30250">
    <property type="entry name" value="PST FAMILY PREDICTED COLANIC ACID TRANSPORTER"/>
    <property type="match status" value="1"/>
</dbReference>
<gene>
    <name evidence="7" type="ORF">CQ12_15735</name>
</gene>
<protein>
    <submittedName>
        <fullName evidence="7">Uncharacterized protein</fullName>
    </submittedName>
</protein>
<feature type="transmembrane region" description="Helical" evidence="6">
    <location>
        <begin position="162"/>
        <end position="182"/>
    </location>
</feature>
<feature type="transmembrane region" description="Helical" evidence="6">
    <location>
        <begin position="430"/>
        <end position="453"/>
    </location>
</feature>
<dbReference type="GO" id="GO:0005886">
    <property type="term" value="C:plasma membrane"/>
    <property type="evidence" value="ECO:0007669"/>
    <property type="project" value="UniProtKB-SubCell"/>
</dbReference>
<comment type="subcellular location">
    <subcellularLocation>
        <location evidence="1">Cell membrane</location>
        <topology evidence="1">Multi-pass membrane protein</topology>
    </subcellularLocation>
</comment>
<feature type="transmembrane region" description="Helical" evidence="6">
    <location>
        <begin position="194"/>
        <end position="217"/>
    </location>
</feature>
<feature type="transmembrane region" description="Helical" evidence="6">
    <location>
        <begin position="35"/>
        <end position="56"/>
    </location>
</feature>
<sequence>MLSQTFHYSVASVVSAAIGLLSAVVFTRLLSPDEYGVYVVGLSTAGIVSALLFTWVRVSALRFQSEGGAVDVRKTIFLAYLISALAAPIALLVATLTTSVSLERNIAAIFFALGLGLFELGQELLKARLQSLAFMTASIIRACLAFTLCLAAALLGGGGLCQLAMVAITYFATTTLFASTILRSPVAGPKISDLRTFASFGIPITLSGIVFAIHAALDRMLVFHFMGDHAAGQYGASADLVRQIILIPAVSIASATIPLAVRAYANGGDREARPHLEFSLEILLAAVLPAVVGVALTSGYIAGVILGSEFRETAAQIMPILAFAWLFQSFSQSYIHASFHLAKTPFMMTTQSIAMLIANLAVMPVLLARFGLVGAAASLVIVEAFGAAFGWYLTRKAFPLPFNAPHVMRIVAATAIMALVLTFLKPLLPIGVLSFGVLAFTGCAVYALAAFAFDIAGLRKAMIAYGTQRNLWPAAGQSNHEGHVLPAASVSAPSTGLPSMSAREP</sequence>
<evidence type="ECO:0000256" key="2">
    <source>
        <dbReference type="ARBA" id="ARBA00022475"/>
    </source>
</evidence>
<dbReference type="PANTHER" id="PTHR30250:SF31">
    <property type="entry name" value="INNER MEMBRANE PROTEIN YGHQ"/>
    <property type="match status" value="1"/>
</dbReference>
<evidence type="ECO:0000256" key="4">
    <source>
        <dbReference type="ARBA" id="ARBA00022989"/>
    </source>
</evidence>
<evidence type="ECO:0000313" key="8">
    <source>
        <dbReference type="Proteomes" id="UP000050863"/>
    </source>
</evidence>
<keyword evidence="8" id="KW-1185">Reference proteome</keyword>
<dbReference type="AlphaFoldDB" id="A0A0R3L3S9"/>
<dbReference type="Pfam" id="PF13440">
    <property type="entry name" value="Polysacc_synt_3"/>
    <property type="match status" value="1"/>
</dbReference>
<keyword evidence="5 6" id="KW-0472">Membrane</keyword>
<evidence type="ECO:0000256" key="6">
    <source>
        <dbReference type="SAM" id="Phobius"/>
    </source>
</evidence>
<feature type="transmembrane region" description="Helical" evidence="6">
    <location>
        <begin position="240"/>
        <end position="261"/>
    </location>
</feature>
<dbReference type="RefSeq" id="WP_057838053.1">
    <property type="nucleotide sequence ID" value="NZ_LLXZ01000156.1"/>
</dbReference>
<keyword evidence="3 6" id="KW-0812">Transmembrane</keyword>
<dbReference type="OrthoDB" id="5906224at2"/>
<feature type="transmembrane region" description="Helical" evidence="6">
    <location>
        <begin position="132"/>
        <end position="156"/>
    </location>
</feature>
<dbReference type="InterPro" id="IPR050833">
    <property type="entry name" value="Poly_Biosynth_Transport"/>
</dbReference>
<comment type="caution">
    <text evidence="7">The sequence shown here is derived from an EMBL/GenBank/DDBJ whole genome shotgun (WGS) entry which is preliminary data.</text>
</comment>
<proteinExistence type="predicted"/>
<evidence type="ECO:0000256" key="3">
    <source>
        <dbReference type="ARBA" id="ARBA00022692"/>
    </source>
</evidence>
<dbReference type="Proteomes" id="UP000050863">
    <property type="component" value="Unassembled WGS sequence"/>
</dbReference>
<organism evidence="7 8">
    <name type="scientific">Bradyrhizobium jicamae</name>
    <dbReference type="NCBI Taxonomy" id="280332"/>
    <lineage>
        <taxon>Bacteria</taxon>
        <taxon>Pseudomonadati</taxon>
        <taxon>Pseudomonadota</taxon>
        <taxon>Alphaproteobacteria</taxon>
        <taxon>Hyphomicrobiales</taxon>
        <taxon>Nitrobacteraceae</taxon>
        <taxon>Bradyrhizobium</taxon>
    </lineage>
</organism>
<evidence type="ECO:0000256" key="1">
    <source>
        <dbReference type="ARBA" id="ARBA00004651"/>
    </source>
</evidence>
<feature type="transmembrane region" description="Helical" evidence="6">
    <location>
        <begin position="346"/>
        <end position="367"/>
    </location>
</feature>
<feature type="transmembrane region" description="Helical" evidence="6">
    <location>
        <begin position="282"/>
        <end position="307"/>
    </location>
</feature>
<evidence type="ECO:0000256" key="5">
    <source>
        <dbReference type="ARBA" id="ARBA00023136"/>
    </source>
</evidence>
<feature type="transmembrane region" description="Helical" evidence="6">
    <location>
        <begin position="102"/>
        <end position="120"/>
    </location>
</feature>
<dbReference type="EMBL" id="LLXZ01000156">
    <property type="protein sequence ID" value="KRR02500.1"/>
    <property type="molecule type" value="Genomic_DNA"/>
</dbReference>
<keyword evidence="2" id="KW-1003">Cell membrane</keyword>
<name>A0A0R3L3S9_9BRAD</name>
<feature type="transmembrane region" description="Helical" evidence="6">
    <location>
        <begin position="373"/>
        <end position="394"/>
    </location>
</feature>
<dbReference type="STRING" id="280332.CQ12_15735"/>
<keyword evidence="4 6" id="KW-1133">Transmembrane helix</keyword>
<feature type="transmembrane region" description="Helical" evidence="6">
    <location>
        <begin position="77"/>
        <end position="96"/>
    </location>
</feature>
<reference evidence="7 8" key="1">
    <citation type="submission" date="2014-03" db="EMBL/GenBank/DDBJ databases">
        <title>Bradyrhizobium valentinum sp. nov., isolated from effective nodules of Lupinus mariae-josephae, a lupine endemic of basic-lime soils in Eastern Spain.</title>
        <authorList>
            <person name="Duran D."/>
            <person name="Rey L."/>
            <person name="Navarro A."/>
            <person name="Busquets A."/>
            <person name="Imperial J."/>
            <person name="Ruiz-Argueso T."/>
        </authorList>
    </citation>
    <scope>NUCLEOTIDE SEQUENCE [LARGE SCALE GENOMIC DNA]</scope>
    <source>
        <strain evidence="7 8">PAC68</strain>
    </source>
</reference>
<feature type="transmembrane region" description="Helical" evidence="6">
    <location>
        <begin position="7"/>
        <end position="29"/>
    </location>
</feature>
<accession>A0A0R3L3S9</accession>